<feature type="region of interest" description="Disordered" evidence="1">
    <location>
        <begin position="69"/>
        <end position="91"/>
    </location>
</feature>
<organism evidence="2 3">
    <name type="scientific">Thermobaculum terrenum (strain ATCC BAA-798 / CCMEE 7001 / YNP1)</name>
    <dbReference type="NCBI Taxonomy" id="525904"/>
    <lineage>
        <taxon>Bacteria</taxon>
        <taxon>Bacillati</taxon>
        <taxon>Chloroflexota</taxon>
        <taxon>Chloroflexia</taxon>
        <taxon>Candidatus Thermobaculales</taxon>
        <taxon>Candidatus Thermobaculaceae</taxon>
        <taxon>Thermobaculum</taxon>
    </lineage>
</organism>
<evidence type="ECO:0000313" key="2">
    <source>
        <dbReference type="EMBL" id="ACZ43651.1"/>
    </source>
</evidence>
<sequence length="91" mass="9642">MGSGGSAQPCKGNGTVYVARHKLEADTPVGFGFARIKPSGNAQFFYKGKRLPGDNPLFSAWYSFGPPNGEQLPNMPQTGAGGMRTLSHVAR</sequence>
<dbReference type="RefSeq" id="WP_012876682.1">
    <property type="nucleotide sequence ID" value="NC_013526.1"/>
</dbReference>
<proteinExistence type="predicted"/>
<accession>D1CIT1</accession>
<dbReference type="EMBL" id="CP001826">
    <property type="protein sequence ID" value="ACZ43651.1"/>
    <property type="molecule type" value="Genomic_DNA"/>
</dbReference>
<keyword evidence="3" id="KW-1185">Reference proteome</keyword>
<name>D1CIT1_THET1</name>
<reference evidence="3" key="1">
    <citation type="journal article" date="2010" name="Stand. Genomic Sci.">
        <title>Complete genome sequence of 'Thermobaculum terrenum' type strain (YNP1).</title>
        <authorList>
            <person name="Kiss H."/>
            <person name="Cleland D."/>
            <person name="Lapidus A."/>
            <person name="Lucas S."/>
            <person name="Glavina Del Rio T."/>
            <person name="Nolan M."/>
            <person name="Tice H."/>
            <person name="Han C."/>
            <person name="Goodwin L."/>
            <person name="Pitluck S."/>
            <person name="Liolios K."/>
            <person name="Ivanova N."/>
            <person name="Mavromatis K."/>
            <person name="Ovchinnikova G."/>
            <person name="Pati A."/>
            <person name="Chen A."/>
            <person name="Palaniappan K."/>
            <person name="Land M."/>
            <person name="Hauser L."/>
            <person name="Chang Y."/>
            <person name="Jeffries C."/>
            <person name="Lu M."/>
            <person name="Brettin T."/>
            <person name="Detter J."/>
            <person name="Goker M."/>
            <person name="Tindall B."/>
            <person name="Beck B."/>
            <person name="McDermott T."/>
            <person name="Woyke T."/>
            <person name="Bristow J."/>
            <person name="Eisen J."/>
            <person name="Markowitz V."/>
            <person name="Hugenholtz P."/>
            <person name="Kyrpides N."/>
            <person name="Klenk H."/>
            <person name="Cheng J."/>
        </authorList>
    </citation>
    <scope>NUCLEOTIDE SEQUENCE [LARGE SCALE GENOMIC DNA]</scope>
    <source>
        <strain evidence="3">ATCC BAA-798 / YNP1</strain>
    </source>
</reference>
<dbReference type="KEGG" id="ttr:Tter_2765"/>
<protein>
    <submittedName>
        <fullName evidence="2">Uncharacterized protein</fullName>
    </submittedName>
</protein>
<gene>
    <name evidence="2" type="ordered locus">Tter_2765</name>
</gene>
<dbReference type="AlphaFoldDB" id="D1CIT1"/>
<dbReference type="Proteomes" id="UP000000323">
    <property type="component" value="Chromosome 2"/>
</dbReference>
<dbReference type="HOGENOM" id="CLU_2426035_0_0_0"/>
<evidence type="ECO:0000256" key="1">
    <source>
        <dbReference type="SAM" id="MobiDB-lite"/>
    </source>
</evidence>
<dbReference type="STRING" id="525904.Tter_2765"/>
<evidence type="ECO:0000313" key="3">
    <source>
        <dbReference type="Proteomes" id="UP000000323"/>
    </source>
</evidence>